<evidence type="ECO:0000313" key="1">
    <source>
        <dbReference type="EMBL" id="PMB66459.1"/>
    </source>
</evidence>
<dbReference type="EMBL" id="MRVG01000008">
    <property type="protein sequence ID" value="PMB66459.1"/>
    <property type="molecule type" value="Genomic_DNA"/>
</dbReference>
<accession>A0A2N6NGQ3</accession>
<name>A0A2N6NGQ3_BEABA</name>
<gene>
    <name evidence="1" type="ORF">BM221_007448</name>
</gene>
<sequence length="430" mass="49164">MDGWLMSLALEKKGAESIEISEVRSKTFMLMTKLVEEDPEDITSPVKYAPVCIDGNDEQSLVNWFGWWSTSQIDKFRKFSVICSDNDDDARLSRYINRSALRGLFSQAGGHVATSHAKRVSFKLVHDDTPQCLSTYIRSVSADAHAASWNPLVICPWAVNQHDGISQYGDASQWVDYFAQQYIRRLMEGTYGKKNTQVGFFYMSDKPLDKTAPVYPWLAFVRPMELHRKPWKHSELLFWDLRLKDAARRSQTISMSDLSPAQRDLVTEVTEQYARLKLPLGKIWAGGFKGSGMYADPLDITLDWMKVLVSRVKDWLPLSHADLLNRGWSAVQGSAPPGGAETGDDKAAKEPAQRILFPPPNGGSLNSQPYTNRLHQWAMAARVDKESQFTYVPTYEWYRKQQGSGRGFEHIRFWSWKAFFEHYKIDDPEK</sequence>
<reference evidence="1 2" key="1">
    <citation type="journal article" date="2016" name="Appl. Microbiol. Biotechnol.">
        <title>Characterization of T-DNA insertion mutants with decreased virulence in the entomopathogenic fungus Beauveria bassiana JEF-007.</title>
        <authorList>
            <person name="Kim S."/>
            <person name="Lee S.J."/>
            <person name="Nai Y.S."/>
            <person name="Yu J.S."/>
            <person name="Lee M.R."/>
            <person name="Yang Y.T."/>
            <person name="Kim J.S."/>
        </authorList>
    </citation>
    <scope>NUCLEOTIDE SEQUENCE [LARGE SCALE GENOMIC DNA]</scope>
    <source>
        <strain evidence="1 2">JEF-007</strain>
    </source>
</reference>
<proteinExistence type="predicted"/>
<dbReference type="AlphaFoldDB" id="A0A2N6NGQ3"/>
<comment type="caution">
    <text evidence="1">The sequence shown here is derived from an EMBL/GenBank/DDBJ whole genome shotgun (WGS) entry which is preliminary data.</text>
</comment>
<dbReference type="Proteomes" id="UP000235728">
    <property type="component" value="Unassembled WGS sequence"/>
</dbReference>
<protein>
    <submittedName>
        <fullName evidence="1">Uncharacterized protein</fullName>
    </submittedName>
</protein>
<evidence type="ECO:0000313" key="2">
    <source>
        <dbReference type="Proteomes" id="UP000235728"/>
    </source>
</evidence>
<organism evidence="1 2">
    <name type="scientific">Beauveria bassiana</name>
    <name type="common">White muscardine disease fungus</name>
    <name type="synonym">Tritirachium shiotae</name>
    <dbReference type="NCBI Taxonomy" id="176275"/>
    <lineage>
        <taxon>Eukaryota</taxon>
        <taxon>Fungi</taxon>
        <taxon>Dikarya</taxon>
        <taxon>Ascomycota</taxon>
        <taxon>Pezizomycotina</taxon>
        <taxon>Sordariomycetes</taxon>
        <taxon>Hypocreomycetidae</taxon>
        <taxon>Hypocreales</taxon>
        <taxon>Cordycipitaceae</taxon>
        <taxon>Beauveria</taxon>
    </lineage>
</organism>